<dbReference type="EMBL" id="VYYT01000879">
    <property type="protein sequence ID" value="KAK2728558.1"/>
    <property type="molecule type" value="Genomic_DNA"/>
</dbReference>
<sequence>MVPPAFTFNDIDVVVTRHSLRNMFDFIGNKNYKGFRFNLRLVGTKTLFVEPAEEEHTLDRGPEDLGTACERGFTKKLPHLEDTEGHYRIIRYSIGALQCAVQCEVDACYEEPSPVGTGENLAEEEILLERSHQQDPGNTGSSGIDISNCDSAEIKTSRFGCKVKGVMPQLWFGRLGWFIYGRIKGPTVSWNKPQPIGDDAEAIDLNNWAIQERVNLAKLVVVLGKLRGQVQKCSGKSCVAVCPAHSTRLSVYSQRTTRGALPGDLLRRFWPPRASVSGNTQ</sequence>
<reference evidence="1" key="1">
    <citation type="submission" date="2023-02" db="EMBL/GenBank/DDBJ databases">
        <title>Colletotrichum kahawae CIFC_Que2 genome sequencing and assembly.</title>
        <authorList>
            <person name="Baroncelli R."/>
        </authorList>
    </citation>
    <scope>NUCLEOTIDE SEQUENCE</scope>
    <source>
        <strain evidence="1">CIFC_Que2</strain>
    </source>
</reference>
<accession>A0AAD9XWA7</accession>
<keyword evidence="2" id="KW-1185">Reference proteome</keyword>
<evidence type="ECO:0000313" key="1">
    <source>
        <dbReference type="EMBL" id="KAK2728558.1"/>
    </source>
</evidence>
<protein>
    <submittedName>
        <fullName evidence="1">Uncharacterized protein</fullName>
    </submittedName>
</protein>
<proteinExistence type="predicted"/>
<evidence type="ECO:0000313" key="2">
    <source>
        <dbReference type="Proteomes" id="UP001281614"/>
    </source>
</evidence>
<dbReference type="PANTHER" id="PTHR35179">
    <property type="entry name" value="PROTEIN CBG02620"/>
    <property type="match status" value="1"/>
</dbReference>
<dbReference type="AlphaFoldDB" id="A0AAD9XWA7"/>
<dbReference type="Proteomes" id="UP001281614">
    <property type="component" value="Unassembled WGS sequence"/>
</dbReference>
<dbReference type="PANTHER" id="PTHR35179:SF2">
    <property type="entry name" value="START DOMAIN-CONTAINING PROTEIN"/>
    <property type="match status" value="1"/>
</dbReference>
<name>A0AAD9XWA7_COLKA</name>
<comment type="caution">
    <text evidence="1">The sequence shown here is derived from an EMBL/GenBank/DDBJ whole genome shotgun (WGS) entry which is preliminary data.</text>
</comment>
<gene>
    <name evidence="1" type="ORF">CKAH01_10913</name>
</gene>
<organism evidence="1 2">
    <name type="scientific">Colletotrichum kahawae</name>
    <name type="common">Coffee berry disease fungus</name>
    <dbReference type="NCBI Taxonomy" id="34407"/>
    <lineage>
        <taxon>Eukaryota</taxon>
        <taxon>Fungi</taxon>
        <taxon>Dikarya</taxon>
        <taxon>Ascomycota</taxon>
        <taxon>Pezizomycotina</taxon>
        <taxon>Sordariomycetes</taxon>
        <taxon>Hypocreomycetidae</taxon>
        <taxon>Glomerellales</taxon>
        <taxon>Glomerellaceae</taxon>
        <taxon>Colletotrichum</taxon>
        <taxon>Colletotrichum gloeosporioides species complex</taxon>
    </lineage>
</organism>